<evidence type="ECO:0000313" key="2">
    <source>
        <dbReference type="EMBL" id="KAK4286781.1"/>
    </source>
</evidence>
<feature type="domain" description="Endonuclease/exonuclease/phosphatase" evidence="1">
    <location>
        <begin position="5"/>
        <end position="127"/>
    </location>
</feature>
<proteinExistence type="predicted"/>
<dbReference type="SUPFAM" id="SSF56219">
    <property type="entry name" value="DNase I-like"/>
    <property type="match status" value="1"/>
</dbReference>
<dbReference type="AlphaFoldDB" id="A0AAE1NCJ2"/>
<dbReference type="Pfam" id="PF14529">
    <property type="entry name" value="Exo_endo_phos_2"/>
    <property type="match status" value="1"/>
</dbReference>
<protein>
    <recommendedName>
        <fullName evidence="1">Endonuclease/exonuclease/phosphatase domain-containing protein</fullName>
    </recommendedName>
</protein>
<evidence type="ECO:0000313" key="3">
    <source>
        <dbReference type="EMBL" id="KAK4298280.1"/>
    </source>
</evidence>
<evidence type="ECO:0000313" key="4">
    <source>
        <dbReference type="EMBL" id="KAK4299286.1"/>
    </source>
</evidence>
<evidence type="ECO:0000259" key="1">
    <source>
        <dbReference type="Pfam" id="PF14529"/>
    </source>
</evidence>
<sequence>MDRFSQLQEVTDGTPKQDVLVIQGDWNAKIGKDAQAQWQGTCGPSCNATTNERGFRLLEFAATNNLVVANTLGNHKPSRIWTWHSPNNQYHNQIDYILVRKRFQTGINAARTRAFPGADIGSDHNLVMMTFRIRLRNTNKANFTRLRFNLDKLKDPSIKEEFQAKIGAHLVQ</sequence>
<dbReference type="EMBL" id="JAWZYT010007325">
    <property type="protein sequence ID" value="KAK4286781.1"/>
    <property type="molecule type" value="Genomic_DNA"/>
</dbReference>
<dbReference type="Gene3D" id="3.60.10.10">
    <property type="entry name" value="Endonuclease/exonuclease/phosphatase"/>
    <property type="match status" value="1"/>
</dbReference>
<evidence type="ECO:0000313" key="5">
    <source>
        <dbReference type="Proteomes" id="UP001292094"/>
    </source>
</evidence>
<dbReference type="Proteomes" id="UP001292094">
    <property type="component" value="Unassembled WGS sequence"/>
</dbReference>
<dbReference type="EMBL" id="JAWZYT010003273">
    <property type="protein sequence ID" value="KAK4299286.1"/>
    <property type="molecule type" value="Genomic_DNA"/>
</dbReference>
<dbReference type="GO" id="GO:0003824">
    <property type="term" value="F:catalytic activity"/>
    <property type="evidence" value="ECO:0007669"/>
    <property type="project" value="InterPro"/>
</dbReference>
<name>A0AAE1NCJ2_9EUCA</name>
<dbReference type="EMBL" id="JAWZYT010003461">
    <property type="protein sequence ID" value="KAK4298280.1"/>
    <property type="molecule type" value="Genomic_DNA"/>
</dbReference>
<organism evidence="2 5">
    <name type="scientific">Petrolisthes manimaculis</name>
    <dbReference type="NCBI Taxonomy" id="1843537"/>
    <lineage>
        <taxon>Eukaryota</taxon>
        <taxon>Metazoa</taxon>
        <taxon>Ecdysozoa</taxon>
        <taxon>Arthropoda</taxon>
        <taxon>Crustacea</taxon>
        <taxon>Multicrustacea</taxon>
        <taxon>Malacostraca</taxon>
        <taxon>Eumalacostraca</taxon>
        <taxon>Eucarida</taxon>
        <taxon>Decapoda</taxon>
        <taxon>Pleocyemata</taxon>
        <taxon>Anomura</taxon>
        <taxon>Galatheoidea</taxon>
        <taxon>Porcellanidae</taxon>
        <taxon>Petrolisthes</taxon>
    </lineage>
</organism>
<reference evidence="2" key="1">
    <citation type="submission" date="2023-11" db="EMBL/GenBank/DDBJ databases">
        <title>Genome assemblies of two species of porcelain crab, Petrolisthes cinctipes and Petrolisthes manimaculis (Anomura: Porcellanidae).</title>
        <authorList>
            <person name="Angst P."/>
        </authorList>
    </citation>
    <scope>NUCLEOTIDE SEQUENCE</scope>
    <source>
        <strain evidence="2">PB745_02</strain>
        <tissue evidence="2">Gill</tissue>
    </source>
</reference>
<dbReference type="InterPro" id="IPR005135">
    <property type="entry name" value="Endo/exonuclease/phosphatase"/>
</dbReference>
<gene>
    <name evidence="4" type="ORF">Pmani_028428</name>
    <name evidence="3" type="ORF">Pmani_029365</name>
    <name evidence="2" type="ORF">Pmani_040129</name>
</gene>
<comment type="caution">
    <text evidence="2">The sequence shown here is derived from an EMBL/GenBank/DDBJ whole genome shotgun (WGS) entry which is preliminary data.</text>
</comment>
<accession>A0AAE1NCJ2</accession>
<dbReference type="InterPro" id="IPR036691">
    <property type="entry name" value="Endo/exonu/phosph_ase_sf"/>
</dbReference>
<keyword evidence="5" id="KW-1185">Reference proteome</keyword>